<name>A0A917DW00_9BACT</name>
<dbReference type="InterPro" id="IPR038536">
    <property type="entry name" value="Alkyl/aryl-sulf_dimr_sf"/>
</dbReference>
<dbReference type="Proteomes" id="UP000609064">
    <property type="component" value="Unassembled WGS sequence"/>
</dbReference>
<keyword evidence="2" id="KW-0378">Hydrolase</keyword>
<dbReference type="Pfam" id="PF00753">
    <property type="entry name" value="Lactamase_B"/>
    <property type="match status" value="1"/>
</dbReference>
<reference evidence="7" key="2">
    <citation type="submission" date="2020-09" db="EMBL/GenBank/DDBJ databases">
        <authorList>
            <person name="Sun Q."/>
            <person name="Zhou Y."/>
        </authorList>
    </citation>
    <scope>NUCLEOTIDE SEQUENCE</scope>
    <source>
        <strain evidence="7">CGMCC 1.15958</strain>
    </source>
</reference>
<dbReference type="Pfam" id="PF14864">
    <property type="entry name" value="Alkyl_sulf_C"/>
    <property type="match status" value="1"/>
</dbReference>
<dbReference type="FunFam" id="3.60.15.30:FF:000001">
    <property type="entry name" value="Alkyl/aryl-sulfatase BDS1"/>
    <property type="match status" value="1"/>
</dbReference>
<evidence type="ECO:0000256" key="3">
    <source>
        <dbReference type="ARBA" id="ARBA00022833"/>
    </source>
</evidence>
<evidence type="ECO:0000256" key="1">
    <source>
        <dbReference type="ARBA" id="ARBA00022723"/>
    </source>
</evidence>
<keyword evidence="1" id="KW-0479">Metal-binding</keyword>
<dbReference type="GO" id="GO:0046872">
    <property type="term" value="F:metal ion binding"/>
    <property type="evidence" value="ECO:0007669"/>
    <property type="project" value="UniProtKB-KW"/>
</dbReference>
<dbReference type="InterPro" id="IPR052195">
    <property type="entry name" value="Bact_Alkyl/Aryl-Sulfatase"/>
</dbReference>
<dbReference type="PANTHER" id="PTHR43223:SF1">
    <property type="entry name" value="ALKYL_ARYL-SULFATASE BDS1"/>
    <property type="match status" value="1"/>
</dbReference>
<feature type="signal peptide" evidence="5">
    <location>
        <begin position="1"/>
        <end position="19"/>
    </location>
</feature>
<dbReference type="InterPro" id="IPR036527">
    <property type="entry name" value="SCP2_sterol-bd_dom_sf"/>
</dbReference>
<protein>
    <submittedName>
        <fullName evidence="7">Alkyl sulfatase</fullName>
    </submittedName>
</protein>
<sequence>MKTIKHLLGLLLISGVAYAQQQQPKPPTKETIKKNEAVLKELPFNDTTSFTNAERGFIATVPNLNITKPNGAPIWNMAQYNFMNTATAPTSVNPSLWRQERLNNKYGLYKVVDGIYQVRGYDMSNLTIIEGKTGLILVDPLVSAETAQAALNLYYANRPQKAVKAVICTHSHVDHYGGILGVTTPEDVNSGKVLIYVPQDFLEEAVSENVYAGNAMSRRAQYMYGIFLKKDKQGQVGVGLGKGSSTGSVGILNAANDSTIIKQTGEIHKIDGLDFVFQMAPHTEAPAEMLFYIPDYKALCSAEDATQVLHNLYTLRGAQVRSSQSWWQAINQTINLFGNETEVVFASHHWPTWGKANVNSFLKSQRDLYKYMHDQVLNLANKGYTMLEIGEKMKLPKSLDQQWYNRGYYGSVNHDAKAVYQYYLGFYSGNPADLYQLPPREAAIKNVEYMGGASAIIAKAKLDFANGNYRWVAQVMNQVVYADSTNIVAKNLEADALEQLGYQTENATWRNNFLMGAYELRNGVAKNVKSSTASPATIAGMTVDMLFDMMGIQLNAAKADGKNYTFNYVVGNGKGGKTENYILYLTNSVLIYEDGKQAPSPDATIMMERSTWNDILAGNSTFEAEIKSGKVVVTNGEAGKAKFLHMMSMQESFPLMFNIVTPR</sequence>
<dbReference type="GO" id="GO:0046983">
    <property type="term" value="F:protein dimerization activity"/>
    <property type="evidence" value="ECO:0007669"/>
    <property type="project" value="InterPro"/>
</dbReference>
<keyword evidence="8" id="KW-1185">Reference proteome</keyword>
<accession>A0A917DW00</accession>
<dbReference type="SUPFAM" id="SSF56281">
    <property type="entry name" value="Metallo-hydrolase/oxidoreductase"/>
    <property type="match status" value="1"/>
</dbReference>
<dbReference type="SUPFAM" id="SSF55718">
    <property type="entry name" value="SCP-like"/>
    <property type="match status" value="1"/>
</dbReference>
<comment type="caution">
    <text evidence="7">The sequence shown here is derived from an EMBL/GenBank/DDBJ whole genome shotgun (WGS) entry which is preliminary data.</text>
</comment>
<proteinExistence type="inferred from homology"/>
<dbReference type="InterPro" id="IPR029229">
    <property type="entry name" value="Alkyl_sulf_C"/>
</dbReference>
<gene>
    <name evidence="7" type="ORF">GCM10011514_44700</name>
</gene>
<dbReference type="RefSeq" id="WP_188769616.1">
    <property type="nucleotide sequence ID" value="NZ_BMKK01000011.1"/>
</dbReference>
<evidence type="ECO:0000259" key="6">
    <source>
        <dbReference type="SMART" id="SM00849"/>
    </source>
</evidence>
<feature type="chain" id="PRO_5036861922" evidence="5">
    <location>
        <begin position="20"/>
        <end position="663"/>
    </location>
</feature>
<dbReference type="Gene3D" id="1.25.40.880">
    <property type="entry name" value="Alkyl sulfatase, dimerisation domain"/>
    <property type="match status" value="1"/>
</dbReference>
<evidence type="ECO:0000256" key="2">
    <source>
        <dbReference type="ARBA" id="ARBA00022801"/>
    </source>
</evidence>
<dbReference type="InterPro" id="IPR029228">
    <property type="entry name" value="Alkyl_sulf_dimr"/>
</dbReference>
<evidence type="ECO:0000313" key="7">
    <source>
        <dbReference type="EMBL" id="GGD75828.1"/>
    </source>
</evidence>
<evidence type="ECO:0000256" key="4">
    <source>
        <dbReference type="ARBA" id="ARBA00033751"/>
    </source>
</evidence>
<dbReference type="InterPro" id="IPR001279">
    <property type="entry name" value="Metallo-B-lactamas"/>
</dbReference>
<comment type="similarity">
    <text evidence="4">Belongs to the metallo-beta-lactamase superfamily. Type III sulfatase family.</text>
</comment>
<evidence type="ECO:0000256" key="5">
    <source>
        <dbReference type="SAM" id="SignalP"/>
    </source>
</evidence>
<dbReference type="GO" id="GO:0018909">
    <property type="term" value="P:dodecyl sulfate metabolic process"/>
    <property type="evidence" value="ECO:0007669"/>
    <property type="project" value="InterPro"/>
</dbReference>
<feature type="domain" description="Metallo-beta-lactamase" evidence="6">
    <location>
        <begin position="123"/>
        <end position="348"/>
    </location>
</feature>
<dbReference type="EMBL" id="BMKK01000011">
    <property type="protein sequence ID" value="GGD75828.1"/>
    <property type="molecule type" value="Genomic_DNA"/>
</dbReference>
<organism evidence="7 8">
    <name type="scientific">Emticicia aquatilis</name>
    <dbReference type="NCBI Taxonomy" id="1537369"/>
    <lineage>
        <taxon>Bacteria</taxon>
        <taxon>Pseudomonadati</taxon>
        <taxon>Bacteroidota</taxon>
        <taxon>Cytophagia</taxon>
        <taxon>Cytophagales</taxon>
        <taxon>Leadbetterellaceae</taxon>
        <taxon>Emticicia</taxon>
    </lineage>
</organism>
<dbReference type="Gene3D" id="3.30.1050.10">
    <property type="entry name" value="SCP2 sterol-binding domain"/>
    <property type="match status" value="1"/>
</dbReference>
<dbReference type="InterPro" id="IPR036866">
    <property type="entry name" value="RibonucZ/Hydroxyglut_hydro"/>
</dbReference>
<reference evidence="7" key="1">
    <citation type="journal article" date="2014" name="Int. J. Syst. Evol. Microbiol.">
        <title>Complete genome sequence of Corynebacterium casei LMG S-19264T (=DSM 44701T), isolated from a smear-ripened cheese.</title>
        <authorList>
            <consortium name="US DOE Joint Genome Institute (JGI-PGF)"/>
            <person name="Walter F."/>
            <person name="Albersmeier A."/>
            <person name="Kalinowski J."/>
            <person name="Ruckert C."/>
        </authorList>
    </citation>
    <scope>NUCLEOTIDE SEQUENCE</scope>
    <source>
        <strain evidence="7">CGMCC 1.15958</strain>
    </source>
</reference>
<keyword evidence="3" id="KW-0862">Zinc</keyword>
<keyword evidence="5" id="KW-0732">Signal</keyword>
<dbReference type="AlphaFoldDB" id="A0A917DW00"/>
<dbReference type="CDD" id="cd07710">
    <property type="entry name" value="arylsulfatase_Sdsa1-like_MBL-fold"/>
    <property type="match status" value="1"/>
</dbReference>
<dbReference type="Gene3D" id="3.60.15.30">
    <property type="entry name" value="Metallo-beta-lactamase domain"/>
    <property type="match status" value="1"/>
</dbReference>
<dbReference type="GO" id="GO:0018741">
    <property type="term" value="F:linear primary-alkylsulfatase activity"/>
    <property type="evidence" value="ECO:0007669"/>
    <property type="project" value="InterPro"/>
</dbReference>
<dbReference type="Pfam" id="PF14863">
    <property type="entry name" value="Alkyl_sulf_dimr"/>
    <property type="match status" value="1"/>
</dbReference>
<dbReference type="SMART" id="SM00849">
    <property type="entry name" value="Lactamase_B"/>
    <property type="match status" value="1"/>
</dbReference>
<dbReference type="InterPro" id="IPR044097">
    <property type="entry name" value="Bds1/SdsA1_MBL-fold"/>
</dbReference>
<dbReference type="PANTHER" id="PTHR43223">
    <property type="entry name" value="ALKYL/ARYL-SULFATASE"/>
    <property type="match status" value="1"/>
</dbReference>
<evidence type="ECO:0000313" key="8">
    <source>
        <dbReference type="Proteomes" id="UP000609064"/>
    </source>
</evidence>